<reference evidence="4" key="1">
    <citation type="journal article" date="2019" name="Int. J. Syst. Evol. Microbiol.">
        <title>The Global Catalogue of Microorganisms (GCM) 10K type strain sequencing project: providing services to taxonomists for standard genome sequencing and annotation.</title>
        <authorList>
            <consortium name="The Broad Institute Genomics Platform"/>
            <consortium name="The Broad Institute Genome Sequencing Center for Infectious Disease"/>
            <person name="Wu L."/>
            <person name="Ma J."/>
        </authorList>
    </citation>
    <scope>NUCLEOTIDE SEQUENCE [LARGE SCALE GENOMIC DNA]</scope>
    <source>
        <strain evidence="4">KCTC 42498</strain>
    </source>
</reference>
<evidence type="ECO:0000313" key="3">
    <source>
        <dbReference type="EMBL" id="MFD2516253.1"/>
    </source>
</evidence>
<name>A0ABW5IS23_9BACT</name>
<keyword evidence="1" id="KW-1133">Transmembrane helix</keyword>
<keyword evidence="1" id="KW-0472">Membrane</keyword>
<feature type="transmembrane region" description="Helical" evidence="1">
    <location>
        <begin position="122"/>
        <end position="139"/>
    </location>
</feature>
<feature type="domain" description="DUF418" evidence="2">
    <location>
        <begin position="111"/>
        <end position="254"/>
    </location>
</feature>
<dbReference type="RefSeq" id="WP_377512709.1">
    <property type="nucleotide sequence ID" value="NZ_JBHULU010000039.1"/>
</dbReference>
<feature type="transmembrane region" description="Helical" evidence="1">
    <location>
        <begin position="188"/>
        <end position="206"/>
    </location>
</feature>
<dbReference type="Pfam" id="PF04235">
    <property type="entry name" value="DUF418"/>
    <property type="match status" value="1"/>
</dbReference>
<accession>A0ABW5IS23</accession>
<evidence type="ECO:0000259" key="2">
    <source>
        <dbReference type="Pfam" id="PF04235"/>
    </source>
</evidence>
<gene>
    <name evidence="3" type="ORF">ACFSRY_20445</name>
</gene>
<feature type="transmembrane region" description="Helical" evidence="1">
    <location>
        <begin position="88"/>
        <end position="110"/>
    </location>
</feature>
<protein>
    <submittedName>
        <fullName evidence="3">DUF418 domain-containing protein</fullName>
    </submittedName>
</protein>
<evidence type="ECO:0000256" key="1">
    <source>
        <dbReference type="SAM" id="Phobius"/>
    </source>
</evidence>
<evidence type="ECO:0000313" key="4">
    <source>
        <dbReference type="Proteomes" id="UP001597544"/>
    </source>
</evidence>
<dbReference type="Proteomes" id="UP001597544">
    <property type="component" value="Unassembled WGS sequence"/>
</dbReference>
<keyword evidence="1" id="KW-0812">Transmembrane</keyword>
<dbReference type="InterPro" id="IPR052529">
    <property type="entry name" value="Bact_Transport_Assoc"/>
</dbReference>
<sequence>MLIWDGDILIRYSLVGLFILTIIPLRKNLILFSAVFVYILHSIYALQLNAPPILPVQADAPITHSTYLQLVIFRSKEIFVSYSTIDSFFYSVKVLSFMLFGLYCSSLLTLPRQNKFNWPTMLMLLVSIRMATAILSFVLQGSEADIIISFLNYLLTPSIYVTALLTLTTIEALKGVIFFFSSVGRMSLTNYLLQNLVMTFIFYSYGLDQYQKWQPWQLLAFAVLLFLVQGYISSLWLQYQNQGPVEKLWRYFTYERQAKRKAQLK</sequence>
<comment type="caution">
    <text evidence="3">The sequence shown here is derived from an EMBL/GenBank/DDBJ whole genome shotgun (WGS) entry which is preliminary data.</text>
</comment>
<keyword evidence="4" id="KW-1185">Reference proteome</keyword>
<organism evidence="3 4">
    <name type="scientific">Pontibacter locisalis</name>
    <dbReference type="NCBI Taxonomy" id="1719035"/>
    <lineage>
        <taxon>Bacteria</taxon>
        <taxon>Pseudomonadati</taxon>
        <taxon>Bacteroidota</taxon>
        <taxon>Cytophagia</taxon>
        <taxon>Cytophagales</taxon>
        <taxon>Hymenobacteraceae</taxon>
        <taxon>Pontibacter</taxon>
    </lineage>
</organism>
<dbReference type="PANTHER" id="PTHR30590">
    <property type="entry name" value="INNER MEMBRANE PROTEIN"/>
    <property type="match status" value="1"/>
</dbReference>
<proteinExistence type="predicted"/>
<dbReference type="EMBL" id="JBHULU010000039">
    <property type="protein sequence ID" value="MFD2516253.1"/>
    <property type="molecule type" value="Genomic_DNA"/>
</dbReference>
<dbReference type="InterPro" id="IPR007349">
    <property type="entry name" value="DUF418"/>
</dbReference>
<feature type="transmembrane region" description="Helical" evidence="1">
    <location>
        <begin position="218"/>
        <end position="237"/>
    </location>
</feature>
<dbReference type="PANTHER" id="PTHR30590:SF2">
    <property type="entry name" value="INNER MEMBRANE PROTEIN"/>
    <property type="match status" value="1"/>
</dbReference>